<dbReference type="PANTHER" id="PTHR45784">
    <property type="entry name" value="C-TYPE LECTIN DOMAIN FAMILY 20 MEMBER A-RELATED"/>
    <property type="match status" value="1"/>
</dbReference>
<proteinExistence type="predicted"/>
<dbReference type="Ensembl" id="ENSPMGT00000026976.1">
    <property type="protein sequence ID" value="ENSPMGP00000025331.1"/>
    <property type="gene ID" value="ENSPMGG00000020445.1"/>
</dbReference>
<evidence type="ECO:0000313" key="4">
    <source>
        <dbReference type="Proteomes" id="UP000261520"/>
    </source>
</evidence>
<reference evidence="3" key="2">
    <citation type="submission" date="2025-09" db="UniProtKB">
        <authorList>
            <consortium name="Ensembl"/>
        </authorList>
    </citation>
    <scope>IDENTIFICATION</scope>
</reference>
<dbReference type="SMART" id="SM00034">
    <property type="entry name" value="CLECT"/>
    <property type="match status" value="1"/>
</dbReference>
<dbReference type="Pfam" id="PF00059">
    <property type="entry name" value="Lectin_C"/>
    <property type="match status" value="1"/>
</dbReference>
<accession>A0A3B4B9X0</accession>
<sequence length="163" mass="18745">MCLILDYAISYMHPSPGLSLPCSLSRRYFYQTQLLTWDEARQNCQKQYADLATFETQEDIDSLQDRPTGMAGQAWIGLRNDPSSWQHMGNASTSWRWSETGETSQSGFSSWLFLEPNSLPGEYCVQIDSSGFWNDASCDLMMPSVCKLKKKKHAYKTWEHLHI</sequence>
<dbReference type="PROSITE" id="PS50041">
    <property type="entry name" value="C_TYPE_LECTIN_2"/>
    <property type="match status" value="1"/>
</dbReference>
<protein>
    <recommendedName>
        <fullName evidence="2">C-type lectin domain-containing protein</fullName>
    </recommendedName>
</protein>
<dbReference type="CDD" id="cd00037">
    <property type="entry name" value="CLECT"/>
    <property type="match status" value="1"/>
</dbReference>
<dbReference type="Gene3D" id="3.10.100.10">
    <property type="entry name" value="Mannose-Binding Protein A, subunit A"/>
    <property type="match status" value="1"/>
</dbReference>
<dbReference type="AlphaFoldDB" id="A0A3B4B9X0"/>
<dbReference type="SUPFAM" id="SSF56436">
    <property type="entry name" value="C-type lectin-like"/>
    <property type="match status" value="1"/>
</dbReference>
<dbReference type="PANTHER" id="PTHR45784:SF3">
    <property type="entry name" value="C-TYPE LECTIN DOMAIN FAMILY 4 MEMBER K-LIKE-RELATED"/>
    <property type="match status" value="1"/>
</dbReference>
<feature type="domain" description="C-type lectin" evidence="2">
    <location>
        <begin position="28"/>
        <end position="147"/>
    </location>
</feature>
<evidence type="ECO:0000256" key="1">
    <source>
        <dbReference type="ARBA" id="ARBA00023157"/>
    </source>
</evidence>
<evidence type="ECO:0000313" key="3">
    <source>
        <dbReference type="Ensembl" id="ENSPMGP00000025331.1"/>
    </source>
</evidence>
<dbReference type="Proteomes" id="UP000261520">
    <property type="component" value="Unplaced"/>
</dbReference>
<name>A0A3B4B9X0_9GOBI</name>
<dbReference type="STRING" id="409849.ENSPMGP00000025331"/>
<dbReference type="PROSITE" id="PS00615">
    <property type="entry name" value="C_TYPE_LECTIN_1"/>
    <property type="match status" value="1"/>
</dbReference>
<dbReference type="InterPro" id="IPR016186">
    <property type="entry name" value="C-type_lectin-like/link_sf"/>
</dbReference>
<dbReference type="InterPro" id="IPR016187">
    <property type="entry name" value="CTDL_fold"/>
</dbReference>
<evidence type="ECO:0000259" key="2">
    <source>
        <dbReference type="PROSITE" id="PS50041"/>
    </source>
</evidence>
<keyword evidence="1" id="KW-1015">Disulfide bond</keyword>
<organism evidence="3 4">
    <name type="scientific">Periophthalmus magnuspinnatus</name>
    <dbReference type="NCBI Taxonomy" id="409849"/>
    <lineage>
        <taxon>Eukaryota</taxon>
        <taxon>Metazoa</taxon>
        <taxon>Chordata</taxon>
        <taxon>Craniata</taxon>
        <taxon>Vertebrata</taxon>
        <taxon>Euteleostomi</taxon>
        <taxon>Actinopterygii</taxon>
        <taxon>Neopterygii</taxon>
        <taxon>Teleostei</taxon>
        <taxon>Neoteleostei</taxon>
        <taxon>Acanthomorphata</taxon>
        <taxon>Gobiaria</taxon>
        <taxon>Gobiiformes</taxon>
        <taxon>Gobioidei</taxon>
        <taxon>Gobiidae</taxon>
        <taxon>Oxudercinae</taxon>
        <taxon>Periophthalmus</taxon>
    </lineage>
</organism>
<dbReference type="InterPro" id="IPR018378">
    <property type="entry name" value="C-type_lectin_CS"/>
</dbReference>
<dbReference type="InterPro" id="IPR001304">
    <property type="entry name" value="C-type_lectin-like"/>
</dbReference>
<keyword evidence="4" id="KW-1185">Reference proteome</keyword>
<reference evidence="3" key="1">
    <citation type="submission" date="2025-08" db="UniProtKB">
        <authorList>
            <consortium name="Ensembl"/>
        </authorList>
    </citation>
    <scope>IDENTIFICATION</scope>
</reference>